<proteinExistence type="inferred from homology"/>
<reference evidence="5" key="1">
    <citation type="journal article" date="2008" name="Nat. Genet.">
        <title>The Pristionchus pacificus genome provides a unique perspective on nematode lifestyle and parasitism.</title>
        <authorList>
            <person name="Dieterich C."/>
            <person name="Clifton S.W."/>
            <person name="Schuster L.N."/>
            <person name="Chinwalla A."/>
            <person name="Delehaunty K."/>
            <person name="Dinkelacker I."/>
            <person name="Fulton L."/>
            <person name="Fulton R."/>
            <person name="Godfrey J."/>
            <person name="Minx P."/>
            <person name="Mitreva M."/>
            <person name="Roeseler W."/>
            <person name="Tian H."/>
            <person name="Witte H."/>
            <person name="Yang S.P."/>
            <person name="Wilson R.K."/>
            <person name="Sommer R.J."/>
        </authorList>
    </citation>
    <scope>NUCLEOTIDE SEQUENCE [LARGE SCALE GENOMIC DNA]</scope>
    <source>
        <strain evidence="5">PS312</strain>
    </source>
</reference>
<sequence length="325" mass="37106">MYSTSTQKREWTFASIDELTERRETANQEYRSRFAPYVQPEEADGYLTTEEEQAIIRMVSERGVAFGDAFRPQLWPAIRWMAYAYFKRFFLVKSAMEYSPKVVMTACYYLATKIDEFFVPIDDFVENLKSGTPEQNKARILALEPEILRVLKYHLTIHCPFRPFEGHLMEMKRSLLLLNFNIESLRPEADKFFREALLGEAMLLYAPSQIALAAVKYSLINNGKSTEVLRDFVQKLLGVDDAANSNDSRSASGAEAQIVVEKLLSRLEEIVECVRAGCAAVPSPPEQQQLQNRSMVWGTLQSVLETRKQANGSGQREEPVDSDDE</sequence>
<dbReference type="EnsemblMetazoa" id="PPA17574.1">
    <property type="protein sequence ID" value="PPA17574.1"/>
    <property type="gene ID" value="WBGene00107128"/>
</dbReference>
<dbReference type="CDD" id="cd20524">
    <property type="entry name" value="CYCLIN_CCNH_rpt1"/>
    <property type="match status" value="1"/>
</dbReference>
<dbReference type="OrthoDB" id="340962at2759"/>
<dbReference type="GO" id="GO:0016538">
    <property type="term" value="F:cyclin-dependent protein serine/threonine kinase regulator activity"/>
    <property type="evidence" value="ECO:0000318"/>
    <property type="project" value="GO_Central"/>
</dbReference>
<gene>
    <name evidence="4" type="primary">WBGene00107128</name>
</gene>
<evidence type="ECO:0000313" key="4">
    <source>
        <dbReference type="EnsemblMetazoa" id="PPA17574.1"/>
    </source>
</evidence>
<dbReference type="InterPro" id="IPR031658">
    <property type="entry name" value="Cyclin_C_2"/>
</dbReference>
<dbReference type="Gene3D" id="1.10.472.10">
    <property type="entry name" value="Cyclin-like"/>
    <property type="match status" value="1"/>
</dbReference>
<dbReference type="GO" id="GO:0006357">
    <property type="term" value="P:regulation of transcription by RNA polymerase II"/>
    <property type="evidence" value="ECO:0007669"/>
    <property type="project" value="InterPro"/>
</dbReference>
<dbReference type="Pfam" id="PF00134">
    <property type="entry name" value="Cyclin_N"/>
    <property type="match status" value="1"/>
</dbReference>
<dbReference type="GO" id="GO:0006367">
    <property type="term" value="P:transcription initiation at RNA polymerase II promoter"/>
    <property type="evidence" value="ECO:0000318"/>
    <property type="project" value="GO_Central"/>
</dbReference>
<dbReference type="PANTHER" id="PTHR10026">
    <property type="entry name" value="CYCLIN"/>
    <property type="match status" value="1"/>
</dbReference>
<accession>A0A8R1UF87</accession>
<keyword evidence="3" id="KW-0131">Cell cycle</keyword>
<evidence type="ECO:0000256" key="1">
    <source>
        <dbReference type="ARBA" id="ARBA00008638"/>
    </source>
</evidence>
<comment type="similarity">
    <text evidence="1">Belongs to the cyclin family. Cyclin C subfamily.</text>
</comment>
<protein>
    <submittedName>
        <fullName evidence="4">Cyh-1</fullName>
    </submittedName>
</protein>
<dbReference type="Pfam" id="PF16899">
    <property type="entry name" value="Cyclin_C_2"/>
    <property type="match status" value="1"/>
</dbReference>
<organism evidence="4 5">
    <name type="scientific">Pristionchus pacificus</name>
    <name type="common">Parasitic nematode worm</name>
    <dbReference type="NCBI Taxonomy" id="54126"/>
    <lineage>
        <taxon>Eukaryota</taxon>
        <taxon>Metazoa</taxon>
        <taxon>Ecdysozoa</taxon>
        <taxon>Nematoda</taxon>
        <taxon>Chromadorea</taxon>
        <taxon>Rhabditida</taxon>
        <taxon>Rhabditina</taxon>
        <taxon>Diplogasteromorpha</taxon>
        <taxon>Diplogasteroidea</taxon>
        <taxon>Neodiplogasteridae</taxon>
        <taxon>Pristionchus</taxon>
    </lineage>
</organism>
<evidence type="ECO:0000256" key="3">
    <source>
        <dbReference type="ARBA" id="ARBA00023306"/>
    </source>
</evidence>
<dbReference type="InterPro" id="IPR006671">
    <property type="entry name" value="Cyclin_N"/>
</dbReference>
<dbReference type="CDD" id="cd20525">
    <property type="entry name" value="CYCLIN_CCNH_rpt2"/>
    <property type="match status" value="1"/>
</dbReference>
<dbReference type="GO" id="GO:0005634">
    <property type="term" value="C:nucleus"/>
    <property type="evidence" value="ECO:0000318"/>
    <property type="project" value="GO_Central"/>
</dbReference>
<evidence type="ECO:0000313" key="5">
    <source>
        <dbReference type="Proteomes" id="UP000005239"/>
    </source>
</evidence>
<dbReference type="InterPro" id="IPR036915">
    <property type="entry name" value="Cyclin-like_sf"/>
</dbReference>
<dbReference type="AlphaFoldDB" id="A0A2A6B4P7"/>
<keyword evidence="5" id="KW-1185">Reference proteome</keyword>
<dbReference type="SUPFAM" id="SSF47954">
    <property type="entry name" value="Cyclin-like"/>
    <property type="match status" value="2"/>
</dbReference>
<dbReference type="FunFam" id="1.10.472.10:FF:000029">
    <property type="entry name" value="Cyclin h"/>
    <property type="match status" value="1"/>
</dbReference>
<evidence type="ECO:0000256" key="2">
    <source>
        <dbReference type="ARBA" id="ARBA00023127"/>
    </source>
</evidence>
<keyword evidence="2" id="KW-0195">Cyclin</keyword>
<reference evidence="4" key="2">
    <citation type="submission" date="2022-06" db="UniProtKB">
        <authorList>
            <consortium name="EnsemblMetazoa"/>
        </authorList>
    </citation>
    <scope>IDENTIFICATION</scope>
    <source>
        <strain evidence="4">PS312</strain>
    </source>
</reference>
<accession>A0A2A6B4P7</accession>
<dbReference type="GO" id="GO:0070985">
    <property type="term" value="C:transcription factor TFIIK complex"/>
    <property type="evidence" value="ECO:0000318"/>
    <property type="project" value="GO_Central"/>
</dbReference>
<name>A0A2A6B4P7_PRIPA</name>
<dbReference type="InterPro" id="IPR043198">
    <property type="entry name" value="Cyclin/Ssn8"/>
</dbReference>
<dbReference type="Proteomes" id="UP000005239">
    <property type="component" value="Unassembled WGS sequence"/>
</dbReference>